<evidence type="ECO:0008006" key="3">
    <source>
        <dbReference type="Google" id="ProtNLM"/>
    </source>
</evidence>
<proteinExistence type="predicted"/>
<dbReference type="RefSeq" id="XP_040773753.1">
    <property type="nucleotide sequence ID" value="XM_040917705.1"/>
</dbReference>
<accession>A0A9P4XWV4</accession>
<dbReference type="OrthoDB" id="1874341at2759"/>
<name>A0A9P4XWV4_CRYP1</name>
<dbReference type="EMBL" id="MU032350">
    <property type="protein sequence ID" value="KAF3762774.1"/>
    <property type="molecule type" value="Genomic_DNA"/>
</dbReference>
<gene>
    <name evidence="1" type="ORF">M406DRAFT_264927</name>
</gene>
<keyword evidence="2" id="KW-1185">Reference proteome</keyword>
<evidence type="ECO:0000313" key="2">
    <source>
        <dbReference type="Proteomes" id="UP000803844"/>
    </source>
</evidence>
<dbReference type="GeneID" id="63834834"/>
<organism evidence="1 2">
    <name type="scientific">Cryphonectria parasitica (strain ATCC 38755 / EP155)</name>
    <dbReference type="NCBI Taxonomy" id="660469"/>
    <lineage>
        <taxon>Eukaryota</taxon>
        <taxon>Fungi</taxon>
        <taxon>Dikarya</taxon>
        <taxon>Ascomycota</taxon>
        <taxon>Pezizomycotina</taxon>
        <taxon>Sordariomycetes</taxon>
        <taxon>Sordariomycetidae</taxon>
        <taxon>Diaporthales</taxon>
        <taxon>Cryphonectriaceae</taxon>
        <taxon>Cryphonectria-Endothia species complex</taxon>
        <taxon>Cryphonectria</taxon>
    </lineage>
</organism>
<dbReference type="Proteomes" id="UP000803844">
    <property type="component" value="Unassembled WGS sequence"/>
</dbReference>
<dbReference type="Pfam" id="PF09797">
    <property type="entry name" value="NatB_MDM20"/>
    <property type="match status" value="1"/>
</dbReference>
<evidence type="ECO:0000313" key="1">
    <source>
        <dbReference type="EMBL" id="KAF3762774.1"/>
    </source>
</evidence>
<sequence length="1006" mass="111439">MSAYSRHYRPALKDSVDVQLQAAFNEGQWSSVIRLAAQRFKNLKDSYYEAVRICAESQTDAVTEKSGVVTAVNALVRDKTAALDIDIIELYEWALQDSGFPFDYSKTIGTLRARVAKANPSSPVVLECLEACVLAWDLVNAQQIAATLDRVQTGKNDGKSLYWSITLTHLLAASRCPFPRPTVFTRLARMQLEKAANATTAAATGKVPTRGLREEEEINLYYRIIGKDAYLKSVADRDSAISVFKQFDQGRKHLLIETLNSFEEAEDWDNVYDLCRYALSRQNEDGNPSFLAFDMRIWKLFVKAASMKSDVESAFDEAATTLDKFVSTKGTVAPMYKKNIGLVTLELAFQDPSCSVLGTTGPERPSPRVITLYLILEQSLSQRAAFDDVKEYVSQLSGDEARYFIDNFSRTLLAKTSDDQRKILVRVLEVKFRYLLTTCPSILEHVVVVGDAEEPQLKCKLCSALTDRACRACLEAVASTALSAYKVVEKNPEHAKGLDKDPQIDLALVAASALLKLSGLSPRPVQTVSARLPRLSNTNVSRLLQAVVILAAQLTRTTDEVPLRLVLIQIYLLLGCGSLAYQTWLPMDIKRTIQDALSPLFFDRISSIFPGLFQQSRTPPTEPLTSYYTACLREDSPVRIWDAFKAGSYTSILGMAEFSDRLRRSCTLAMTVIEERRATRALGGRLEGGIQQAHLLHHVTDDTRFVNAIDHGSFPNLESPQSAPLYKIVEFGPDLSSERCRLALLAEQFLDTVTYKPPKDYKPSKVNEVALRDRAYLIETSARLHESISSILLNISSSIAGKLTGAEHHFYSTVSFLSLLLRTALETPKSVPQPRSLSTITTGIKSVLASLWTDFASVPPQLASLDAGDVLASLTDPHTLSIVRETALVIKQTATLILTFHAAEQTRDRTGSSHLHKDIVAEAKGLDELATKTLSAAKERVKELKNMLGQGGWLARIEGWTFPEGEDALGEMIRDVVGVGDVEDWAGKVVESWRDGVKGFEVVKWE</sequence>
<comment type="caution">
    <text evidence="1">The sequence shown here is derived from an EMBL/GenBank/DDBJ whole genome shotgun (WGS) entry which is preliminary data.</text>
</comment>
<dbReference type="AlphaFoldDB" id="A0A9P4XWV4"/>
<protein>
    <recommendedName>
        <fullName evidence="3">N-acetyltransferase B complex non catalytic subunit</fullName>
    </recommendedName>
</protein>
<dbReference type="InterPro" id="IPR019183">
    <property type="entry name" value="NAA25_NatB_aux_su"/>
</dbReference>
<reference evidence="1" key="1">
    <citation type="journal article" date="2020" name="Phytopathology">
        <title>Genome sequence of the chestnut blight fungus Cryphonectria parasitica EP155: A fundamental resource for an archetypical invasive plant pathogen.</title>
        <authorList>
            <person name="Crouch J.A."/>
            <person name="Dawe A."/>
            <person name="Aerts A."/>
            <person name="Barry K."/>
            <person name="Churchill A.C.L."/>
            <person name="Grimwood J."/>
            <person name="Hillman B."/>
            <person name="Milgroom M.G."/>
            <person name="Pangilinan J."/>
            <person name="Smith M."/>
            <person name="Salamov A."/>
            <person name="Schmutz J."/>
            <person name="Yadav J."/>
            <person name="Grigoriev I.V."/>
            <person name="Nuss D."/>
        </authorList>
    </citation>
    <scope>NUCLEOTIDE SEQUENCE</scope>
    <source>
        <strain evidence="1">EP155</strain>
    </source>
</reference>